<comment type="subcellular location">
    <subcellularLocation>
        <location evidence="1 11">Cell outer membrane</location>
        <topology evidence="1 11">Multi-pass membrane protein</topology>
    </subcellularLocation>
</comment>
<reference evidence="12 13" key="1">
    <citation type="submission" date="2018-08" db="EMBL/GenBank/DDBJ databases">
        <title>Sphingobium sp. EO9.</title>
        <authorList>
            <person name="Park Y."/>
            <person name="Kim K.H."/>
            <person name="Jeon C.O."/>
        </authorList>
    </citation>
    <scope>NUCLEOTIDE SEQUENCE [LARGE SCALE GENOMIC DNA]</scope>
    <source>
        <strain evidence="12 13">EO9</strain>
    </source>
</reference>
<evidence type="ECO:0000256" key="10">
    <source>
        <dbReference type="ARBA" id="ARBA00023237"/>
    </source>
</evidence>
<dbReference type="Proteomes" id="UP000283469">
    <property type="component" value="Unassembled WGS sequence"/>
</dbReference>
<keyword evidence="5 11" id="KW-0812">Transmembrane</keyword>
<accession>A0A418YGW3</accession>
<evidence type="ECO:0000256" key="1">
    <source>
        <dbReference type="ARBA" id="ARBA00004571"/>
    </source>
</evidence>
<dbReference type="PANTHER" id="PTHR32552:SF81">
    <property type="entry name" value="TONB-DEPENDENT OUTER MEMBRANE RECEPTOR"/>
    <property type="match status" value="1"/>
</dbReference>
<dbReference type="InterPro" id="IPR039426">
    <property type="entry name" value="TonB-dep_rcpt-like"/>
</dbReference>
<dbReference type="Gene3D" id="2.40.170.20">
    <property type="entry name" value="TonB-dependent receptor, beta-barrel domain"/>
    <property type="match status" value="1"/>
</dbReference>
<feature type="non-terminal residue" evidence="12">
    <location>
        <position position="1"/>
    </location>
</feature>
<dbReference type="PANTHER" id="PTHR32552">
    <property type="entry name" value="FERRICHROME IRON RECEPTOR-RELATED"/>
    <property type="match status" value="1"/>
</dbReference>
<keyword evidence="3 11" id="KW-1134">Transmembrane beta strand</keyword>
<evidence type="ECO:0000256" key="8">
    <source>
        <dbReference type="ARBA" id="ARBA00023077"/>
    </source>
</evidence>
<comment type="caution">
    <text evidence="12">The sequence shown here is derived from an EMBL/GenBank/DDBJ whole genome shotgun (WGS) entry which is preliminary data.</text>
</comment>
<keyword evidence="2 11" id="KW-0813">Transport</keyword>
<evidence type="ECO:0000256" key="7">
    <source>
        <dbReference type="ARBA" id="ARBA00023065"/>
    </source>
</evidence>
<protein>
    <submittedName>
        <fullName evidence="12">TonB-dependent receptor</fullName>
    </submittedName>
</protein>
<dbReference type="RefSeq" id="WP_119750792.1">
    <property type="nucleotide sequence ID" value="NZ_QVRA01000081.1"/>
</dbReference>
<comment type="similarity">
    <text evidence="11">Belongs to the TonB-dependent receptor family.</text>
</comment>
<organism evidence="12 13">
    <name type="scientific">Sphingobium terrigena</name>
    <dbReference type="NCBI Taxonomy" id="2304063"/>
    <lineage>
        <taxon>Bacteria</taxon>
        <taxon>Pseudomonadati</taxon>
        <taxon>Pseudomonadota</taxon>
        <taxon>Alphaproteobacteria</taxon>
        <taxon>Sphingomonadales</taxon>
        <taxon>Sphingomonadaceae</taxon>
        <taxon>Sphingobium</taxon>
    </lineage>
</organism>
<name>A0A418YGW3_9SPHN</name>
<keyword evidence="8" id="KW-0798">TonB box</keyword>
<evidence type="ECO:0000256" key="5">
    <source>
        <dbReference type="ARBA" id="ARBA00022692"/>
    </source>
</evidence>
<keyword evidence="6" id="KW-0408">Iron</keyword>
<keyword evidence="7" id="KW-0406">Ion transport</keyword>
<dbReference type="PROSITE" id="PS52016">
    <property type="entry name" value="TONB_DEPENDENT_REC_3"/>
    <property type="match status" value="1"/>
</dbReference>
<dbReference type="GO" id="GO:0006826">
    <property type="term" value="P:iron ion transport"/>
    <property type="evidence" value="ECO:0007669"/>
    <property type="project" value="UniProtKB-KW"/>
</dbReference>
<evidence type="ECO:0000256" key="11">
    <source>
        <dbReference type="PROSITE-ProRule" id="PRU01360"/>
    </source>
</evidence>
<keyword evidence="12" id="KW-0675">Receptor</keyword>
<gene>
    <name evidence="12" type="ORF">D0Z70_24400</name>
</gene>
<dbReference type="OrthoDB" id="9760333at2"/>
<sequence length="60" mass="6620">VLPAFTRVDAAAFFKLTPHIEAQINVENLLDSNYFSSAYNDNNIMPGAPTTARATVRMSF</sequence>
<evidence type="ECO:0000313" key="13">
    <source>
        <dbReference type="Proteomes" id="UP000283469"/>
    </source>
</evidence>
<dbReference type="InterPro" id="IPR036942">
    <property type="entry name" value="Beta-barrel_TonB_sf"/>
</dbReference>
<dbReference type="GO" id="GO:0009279">
    <property type="term" value="C:cell outer membrane"/>
    <property type="evidence" value="ECO:0007669"/>
    <property type="project" value="UniProtKB-SubCell"/>
</dbReference>
<keyword evidence="10 11" id="KW-0998">Cell outer membrane</keyword>
<evidence type="ECO:0000313" key="12">
    <source>
        <dbReference type="EMBL" id="RJG48753.1"/>
    </source>
</evidence>
<keyword evidence="4" id="KW-0410">Iron transport</keyword>
<dbReference type="SUPFAM" id="SSF56935">
    <property type="entry name" value="Porins"/>
    <property type="match status" value="1"/>
</dbReference>
<keyword evidence="9 11" id="KW-0472">Membrane</keyword>
<evidence type="ECO:0000256" key="6">
    <source>
        <dbReference type="ARBA" id="ARBA00023004"/>
    </source>
</evidence>
<proteinExistence type="inferred from homology"/>
<dbReference type="EMBL" id="QVRA01000081">
    <property type="protein sequence ID" value="RJG48753.1"/>
    <property type="molecule type" value="Genomic_DNA"/>
</dbReference>
<keyword evidence="13" id="KW-1185">Reference proteome</keyword>
<evidence type="ECO:0000256" key="2">
    <source>
        <dbReference type="ARBA" id="ARBA00022448"/>
    </source>
</evidence>
<dbReference type="AlphaFoldDB" id="A0A418YGW3"/>
<evidence type="ECO:0000256" key="3">
    <source>
        <dbReference type="ARBA" id="ARBA00022452"/>
    </source>
</evidence>
<evidence type="ECO:0000256" key="9">
    <source>
        <dbReference type="ARBA" id="ARBA00023136"/>
    </source>
</evidence>
<evidence type="ECO:0000256" key="4">
    <source>
        <dbReference type="ARBA" id="ARBA00022496"/>
    </source>
</evidence>